<name>X1FT58_9ZZZZ</name>
<proteinExistence type="predicted"/>
<protein>
    <submittedName>
        <fullName evidence="1">Uncharacterized protein</fullName>
    </submittedName>
</protein>
<organism evidence="1">
    <name type="scientific">marine sediment metagenome</name>
    <dbReference type="NCBI Taxonomy" id="412755"/>
    <lineage>
        <taxon>unclassified sequences</taxon>
        <taxon>metagenomes</taxon>
        <taxon>ecological metagenomes</taxon>
    </lineage>
</organism>
<reference evidence="1" key="1">
    <citation type="journal article" date="2014" name="Front. Microbiol.">
        <title>High frequency of phylogenetically diverse reductive dehalogenase-homologous genes in deep subseafloor sedimentary metagenomes.</title>
        <authorList>
            <person name="Kawai M."/>
            <person name="Futagami T."/>
            <person name="Toyoda A."/>
            <person name="Takaki Y."/>
            <person name="Nishi S."/>
            <person name="Hori S."/>
            <person name="Arai W."/>
            <person name="Tsubouchi T."/>
            <person name="Morono Y."/>
            <person name="Uchiyama I."/>
            <person name="Ito T."/>
            <person name="Fujiyama A."/>
            <person name="Inagaki F."/>
            <person name="Takami H."/>
        </authorList>
    </citation>
    <scope>NUCLEOTIDE SEQUENCE</scope>
    <source>
        <strain evidence="1">Expedition CK06-06</strain>
    </source>
</reference>
<comment type="caution">
    <text evidence="1">The sequence shown here is derived from an EMBL/GenBank/DDBJ whole genome shotgun (WGS) entry which is preliminary data.</text>
</comment>
<dbReference type="EMBL" id="BARU01019084">
    <property type="protein sequence ID" value="GAH48861.1"/>
    <property type="molecule type" value="Genomic_DNA"/>
</dbReference>
<evidence type="ECO:0000313" key="1">
    <source>
        <dbReference type="EMBL" id="GAH48861.1"/>
    </source>
</evidence>
<sequence>MPKKAPIKLTPEQKSRLESLADDVEWLNEEIRRAKLVGLDVGDLEERFKKTTGIRKRMLEEYV</sequence>
<accession>X1FT58</accession>
<dbReference type="AlphaFoldDB" id="X1FT58"/>
<gene>
    <name evidence="1" type="ORF">S03H2_31472</name>
</gene>